<dbReference type="GO" id="GO:0120053">
    <property type="term" value="F:ribitol beta-1,4-xylosyltransferase activity"/>
    <property type="evidence" value="ECO:0007669"/>
    <property type="project" value="InterPro"/>
</dbReference>
<sequence length="303" mass="34874">MNGLNVETSQPVVNDSDVVSIELWSKASIGFYLWQHILRASLETRADGNAYVSGAAKLNGFRFKFRSGPLLTIDSLQHMSAHNLILVLNGRDKQKIKFAVDWIAGVDRLKDQIRNVGLVVLGDEQCHNSWLRPYLQSNGGFVKFVFVVYDWKLIDDRVIYQWPLGVATYRQFPTPEAVKVNFETSRPYVCNLVATIYADSSRLELLNILKEKYKDICIIKVRFEWQPKETTDSLSYYVESLRLSDLTLSPMGMNHECYRIYEAMAFGSVPVIEDNVNHMKKTSCDTRTAFRQLKQHNPPFIYE</sequence>
<evidence type="ECO:0000259" key="1">
    <source>
        <dbReference type="Pfam" id="PF24785"/>
    </source>
</evidence>
<dbReference type="InterPro" id="IPR057539">
    <property type="entry name" value="RXYLT1_N"/>
</dbReference>
<dbReference type="EMBL" id="OC855433">
    <property type="protein sequence ID" value="CAD7621977.1"/>
    <property type="molecule type" value="Genomic_DNA"/>
</dbReference>
<dbReference type="InterPro" id="IPR055286">
    <property type="entry name" value="RXYLT1-like"/>
</dbReference>
<keyword evidence="4" id="KW-1185">Reference proteome</keyword>
<gene>
    <name evidence="3" type="ORF">OSB1V03_LOCUS2446</name>
</gene>
<protein>
    <submittedName>
        <fullName evidence="3">Uncharacterized protein</fullName>
    </submittedName>
</protein>
<evidence type="ECO:0000313" key="3">
    <source>
        <dbReference type="EMBL" id="CAD7621977.1"/>
    </source>
</evidence>
<dbReference type="OrthoDB" id="8560686at2759"/>
<dbReference type="GO" id="GO:0035269">
    <property type="term" value="P:protein O-linked glycosylation via mannose"/>
    <property type="evidence" value="ECO:0007669"/>
    <property type="project" value="InterPro"/>
</dbReference>
<dbReference type="InterPro" id="IPR057538">
    <property type="entry name" value="RXYLT1_C"/>
</dbReference>
<feature type="domain" description="RXYLT1 N-terminal" evidence="2">
    <location>
        <begin position="21"/>
        <end position="163"/>
    </location>
</feature>
<reference evidence="3" key="1">
    <citation type="submission" date="2020-11" db="EMBL/GenBank/DDBJ databases">
        <authorList>
            <person name="Tran Van P."/>
        </authorList>
    </citation>
    <scope>NUCLEOTIDE SEQUENCE</scope>
</reference>
<name>A0A7R9KFJ9_9ACAR</name>
<dbReference type="Pfam" id="PF24785">
    <property type="entry name" value="RXYLT1_C"/>
    <property type="match status" value="1"/>
</dbReference>
<dbReference type="Proteomes" id="UP000759131">
    <property type="component" value="Unassembled WGS sequence"/>
</dbReference>
<evidence type="ECO:0000313" key="4">
    <source>
        <dbReference type="Proteomes" id="UP000759131"/>
    </source>
</evidence>
<feature type="domain" description="RXYLT1 C-terminal" evidence="1">
    <location>
        <begin position="169"/>
        <end position="302"/>
    </location>
</feature>
<dbReference type="AlphaFoldDB" id="A0A7R9KFJ9"/>
<evidence type="ECO:0000259" key="2">
    <source>
        <dbReference type="Pfam" id="PF24786"/>
    </source>
</evidence>
<organism evidence="3">
    <name type="scientific">Medioppia subpectinata</name>
    <dbReference type="NCBI Taxonomy" id="1979941"/>
    <lineage>
        <taxon>Eukaryota</taxon>
        <taxon>Metazoa</taxon>
        <taxon>Ecdysozoa</taxon>
        <taxon>Arthropoda</taxon>
        <taxon>Chelicerata</taxon>
        <taxon>Arachnida</taxon>
        <taxon>Acari</taxon>
        <taxon>Acariformes</taxon>
        <taxon>Sarcoptiformes</taxon>
        <taxon>Oribatida</taxon>
        <taxon>Brachypylina</taxon>
        <taxon>Oppioidea</taxon>
        <taxon>Oppiidae</taxon>
        <taxon>Medioppia</taxon>
    </lineage>
</organism>
<proteinExistence type="predicted"/>
<dbReference type="Pfam" id="PF24786">
    <property type="entry name" value="RXYLT1_N"/>
    <property type="match status" value="1"/>
</dbReference>
<dbReference type="PANTHER" id="PTHR15576:SF1">
    <property type="entry name" value="RIBITOL-5-PHOSPHATE XYLOSYLTRANSFERASE 1"/>
    <property type="match status" value="1"/>
</dbReference>
<dbReference type="PANTHER" id="PTHR15576">
    <property type="entry name" value="RIBITOL-5-PHOSPHATE XYLOSYLTRANSFERASE 1"/>
    <property type="match status" value="1"/>
</dbReference>
<accession>A0A7R9KFJ9</accession>
<dbReference type="EMBL" id="CAJPIZ010000858">
    <property type="protein sequence ID" value="CAG2102407.1"/>
    <property type="molecule type" value="Genomic_DNA"/>
</dbReference>
<dbReference type="GO" id="GO:0005794">
    <property type="term" value="C:Golgi apparatus"/>
    <property type="evidence" value="ECO:0007669"/>
    <property type="project" value="TreeGrafter"/>
</dbReference>